<name>A0A7W7WDT4_9ACTN</name>
<proteinExistence type="predicted"/>
<organism evidence="1 2">
    <name type="scientific">Streptosporangium album</name>
    <dbReference type="NCBI Taxonomy" id="47479"/>
    <lineage>
        <taxon>Bacteria</taxon>
        <taxon>Bacillati</taxon>
        <taxon>Actinomycetota</taxon>
        <taxon>Actinomycetes</taxon>
        <taxon>Streptosporangiales</taxon>
        <taxon>Streptosporangiaceae</taxon>
        <taxon>Streptosporangium</taxon>
    </lineage>
</organism>
<dbReference type="Proteomes" id="UP000534286">
    <property type="component" value="Unassembled WGS sequence"/>
</dbReference>
<evidence type="ECO:0000313" key="1">
    <source>
        <dbReference type="EMBL" id="MBB4942690.1"/>
    </source>
</evidence>
<reference evidence="1 2" key="1">
    <citation type="submission" date="2020-08" db="EMBL/GenBank/DDBJ databases">
        <title>Sequencing the genomes of 1000 actinobacteria strains.</title>
        <authorList>
            <person name="Klenk H.-P."/>
        </authorList>
    </citation>
    <scope>NUCLEOTIDE SEQUENCE [LARGE SCALE GENOMIC DNA]</scope>
    <source>
        <strain evidence="1 2">DSM 43023</strain>
    </source>
</reference>
<accession>A0A7W7WDT4</accession>
<dbReference type="EMBL" id="JACHJU010000004">
    <property type="protein sequence ID" value="MBB4942690.1"/>
    <property type="molecule type" value="Genomic_DNA"/>
</dbReference>
<keyword evidence="2" id="KW-1185">Reference proteome</keyword>
<protein>
    <submittedName>
        <fullName evidence="1">Uncharacterized protein</fullName>
    </submittedName>
</protein>
<dbReference type="AlphaFoldDB" id="A0A7W7WDT4"/>
<gene>
    <name evidence="1" type="ORF">FHR32_007090</name>
</gene>
<evidence type="ECO:0000313" key="2">
    <source>
        <dbReference type="Proteomes" id="UP000534286"/>
    </source>
</evidence>
<comment type="caution">
    <text evidence="1">The sequence shown here is derived from an EMBL/GenBank/DDBJ whole genome shotgun (WGS) entry which is preliminary data.</text>
</comment>
<sequence>MQRDPLGLTEPYPVADALEIFQGAASREVVFEKATRNR</sequence>